<dbReference type="HOGENOM" id="CLU_3027996_0_0_9"/>
<organism evidence="2 3">
    <name type="scientific">Paenibacillus mucilaginosus K02</name>
    <dbReference type="NCBI Taxonomy" id="997761"/>
    <lineage>
        <taxon>Bacteria</taxon>
        <taxon>Bacillati</taxon>
        <taxon>Bacillota</taxon>
        <taxon>Bacilli</taxon>
        <taxon>Bacillales</taxon>
        <taxon>Paenibacillaceae</taxon>
        <taxon>Paenibacillus</taxon>
    </lineage>
</organism>
<reference evidence="2 3" key="1">
    <citation type="submission" date="2013-06" db="EMBL/GenBank/DDBJ databases">
        <title>Complete genome sequence of Paenibacillus mucilaginosus K02.</title>
        <authorList>
            <person name="Xiao B."/>
            <person name="Sun L."/>
            <person name="Xiao L."/>
            <person name="Lian B."/>
        </authorList>
    </citation>
    <scope>NUCLEOTIDE SEQUENCE [LARGE SCALE GENOMIC DNA]</scope>
    <source>
        <strain evidence="2 3">K02</strain>
    </source>
</reference>
<sequence length="55" mass="5699">MTAGAAGDADRGVRGTDAGLRRKGRLKEAAAYRGYAKARGVRSVSAKLTHRLAGV</sequence>
<feature type="region of interest" description="Disordered" evidence="1">
    <location>
        <begin position="1"/>
        <end position="20"/>
    </location>
</feature>
<protein>
    <submittedName>
        <fullName evidence="2">Uncharacterized protein</fullName>
    </submittedName>
</protein>
<evidence type="ECO:0000256" key="1">
    <source>
        <dbReference type="SAM" id="MobiDB-lite"/>
    </source>
</evidence>
<evidence type="ECO:0000313" key="2">
    <source>
        <dbReference type="EMBL" id="AGN70673.1"/>
    </source>
</evidence>
<accession>R9UN39</accession>
<dbReference type="AlphaFoldDB" id="R9UN39"/>
<name>R9UN39_9BACL</name>
<dbReference type="EMBL" id="CP003422">
    <property type="protein sequence ID" value="AGN70673.1"/>
    <property type="molecule type" value="Genomic_DNA"/>
</dbReference>
<gene>
    <name evidence="2" type="ORF">B2K_39275</name>
</gene>
<proteinExistence type="predicted"/>
<dbReference type="KEGG" id="pmw:B2K_39275"/>
<dbReference type="Proteomes" id="UP000007392">
    <property type="component" value="Chromosome"/>
</dbReference>
<evidence type="ECO:0000313" key="3">
    <source>
        <dbReference type="Proteomes" id="UP000007392"/>
    </source>
</evidence>